<evidence type="ECO:0000313" key="5">
    <source>
        <dbReference type="Proteomes" id="UP000317593"/>
    </source>
</evidence>
<name>A0A521CTB6_9BACT</name>
<dbReference type="PANTHER" id="PTHR43249:SF1">
    <property type="entry name" value="D-GLUCOSIDE 3-DEHYDROGENASE"/>
    <property type="match status" value="1"/>
</dbReference>
<dbReference type="SUPFAM" id="SSF55347">
    <property type="entry name" value="Glyceraldehyde-3-phosphate dehydrogenase-like, C-terminal domain"/>
    <property type="match status" value="1"/>
</dbReference>
<sequence length="355" mass="38278">MNTEQNTYGIGIVGCGNISETHAEAIIRTGRGQLIAAHSRTEQTVEAFSSKYDISGYTSFHEFLKAPDLDVVVICTPTGTHLDYGQAAAEAGKHVIVEKPIEITVARGQSLIDSCKDNEVKLAVIYQSRFIDDVKKMKELVDNKTVGDVVMASASVKWFRDQEYYSGSSWRGTFELDGGGAVINQSIHTIDLLQWFVGGVKSIAAFKGTFTHEGIEAEDNAVACLEFNNGAIGVFEASTSITPPQDRTVEINGTKGTLLLEGDRLQKTLQDQSGEPKQDSPGDAAGAASPLAGMTFKNHKNQYDAILDAFHSDTAPVVSGEDSLQSLAIVEALYTSADKQEVIYIDDILDTGDVD</sequence>
<dbReference type="EMBL" id="FXTH01000007">
    <property type="protein sequence ID" value="SMO62719.1"/>
    <property type="molecule type" value="Genomic_DNA"/>
</dbReference>
<dbReference type="SUPFAM" id="SSF51735">
    <property type="entry name" value="NAD(P)-binding Rossmann-fold domains"/>
    <property type="match status" value="1"/>
</dbReference>
<dbReference type="GO" id="GO:0000166">
    <property type="term" value="F:nucleotide binding"/>
    <property type="evidence" value="ECO:0007669"/>
    <property type="project" value="InterPro"/>
</dbReference>
<dbReference type="AlphaFoldDB" id="A0A521CTB6"/>
<dbReference type="Proteomes" id="UP000317593">
    <property type="component" value="Unassembled WGS sequence"/>
</dbReference>
<keyword evidence="5" id="KW-1185">Reference proteome</keyword>
<proteinExistence type="predicted"/>
<dbReference type="InterPro" id="IPR000683">
    <property type="entry name" value="Gfo/Idh/MocA-like_OxRdtase_N"/>
</dbReference>
<reference evidence="4 5" key="1">
    <citation type="submission" date="2017-05" db="EMBL/GenBank/DDBJ databases">
        <authorList>
            <person name="Varghese N."/>
            <person name="Submissions S."/>
        </authorList>
    </citation>
    <scope>NUCLEOTIDE SEQUENCE [LARGE SCALE GENOMIC DNA]</scope>
    <source>
        <strain evidence="4 5">DSM 21194</strain>
    </source>
</reference>
<feature type="domain" description="GFO/IDH/MocA-like oxidoreductase" evidence="3">
    <location>
        <begin position="134"/>
        <end position="258"/>
    </location>
</feature>
<evidence type="ECO:0000259" key="3">
    <source>
        <dbReference type="Pfam" id="PF22725"/>
    </source>
</evidence>
<feature type="domain" description="Gfo/Idh/MocA-like oxidoreductase N-terminal" evidence="2">
    <location>
        <begin position="10"/>
        <end position="125"/>
    </location>
</feature>
<dbReference type="OrthoDB" id="9795543at2"/>
<dbReference type="InterPro" id="IPR036291">
    <property type="entry name" value="NAD(P)-bd_dom_sf"/>
</dbReference>
<accession>A0A521CTB6</accession>
<organism evidence="4 5">
    <name type="scientific">Fodinibius sediminis</name>
    <dbReference type="NCBI Taxonomy" id="1214077"/>
    <lineage>
        <taxon>Bacteria</taxon>
        <taxon>Pseudomonadati</taxon>
        <taxon>Balneolota</taxon>
        <taxon>Balneolia</taxon>
        <taxon>Balneolales</taxon>
        <taxon>Balneolaceae</taxon>
        <taxon>Fodinibius</taxon>
    </lineage>
</organism>
<gene>
    <name evidence="4" type="ORF">SAMN06265218_10790</name>
</gene>
<dbReference type="PANTHER" id="PTHR43249">
    <property type="entry name" value="UDP-N-ACETYL-2-AMINO-2-DEOXY-D-GLUCURONATE OXIDASE"/>
    <property type="match status" value="1"/>
</dbReference>
<dbReference type="Pfam" id="PF01408">
    <property type="entry name" value="GFO_IDH_MocA"/>
    <property type="match status" value="1"/>
</dbReference>
<dbReference type="Pfam" id="PF22725">
    <property type="entry name" value="GFO_IDH_MocA_C3"/>
    <property type="match status" value="1"/>
</dbReference>
<dbReference type="Gene3D" id="3.40.50.720">
    <property type="entry name" value="NAD(P)-binding Rossmann-like Domain"/>
    <property type="match status" value="1"/>
</dbReference>
<dbReference type="InterPro" id="IPR055170">
    <property type="entry name" value="GFO_IDH_MocA-like_dom"/>
</dbReference>
<feature type="region of interest" description="Disordered" evidence="1">
    <location>
        <begin position="271"/>
        <end position="290"/>
    </location>
</feature>
<evidence type="ECO:0000313" key="4">
    <source>
        <dbReference type="EMBL" id="SMO62719.1"/>
    </source>
</evidence>
<evidence type="ECO:0000259" key="2">
    <source>
        <dbReference type="Pfam" id="PF01408"/>
    </source>
</evidence>
<dbReference type="InterPro" id="IPR052515">
    <property type="entry name" value="Gfo/Idh/MocA_Oxidoreductase"/>
</dbReference>
<protein>
    <submittedName>
        <fullName evidence="4">Predicted dehydrogenase</fullName>
    </submittedName>
</protein>
<dbReference type="Gene3D" id="3.30.360.10">
    <property type="entry name" value="Dihydrodipicolinate Reductase, domain 2"/>
    <property type="match status" value="1"/>
</dbReference>
<evidence type="ECO:0000256" key="1">
    <source>
        <dbReference type="SAM" id="MobiDB-lite"/>
    </source>
</evidence>
<dbReference type="RefSeq" id="WP_142714343.1">
    <property type="nucleotide sequence ID" value="NZ_FXTH01000007.1"/>
</dbReference>